<gene>
    <name evidence="1" type="ORF">MNBD_GAMMA07-2070</name>
</gene>
<sequence length="76" mass="8259">MDKNMLLKKILMSLATVLGLTATLSSSMACQKQQPIWQNGPAIALLNGQYDGVSMVKQVRRHGNQSVGIWDKGSLS</sequence>
<evidence type="ECO:0000313" key="1">
    <source>
        <dbReference type="EMBL" id="VAW54987.1"/>
    </source>
</evidence>
<organism evidence="1">
    <name type="scientific">hydrothermal vent metagenome</name>
    <dbReference type="NCBI Taxonomy" id="652676"/>
    <lineage>
        <taxon>unclassified sequences</taxon>
        <taxon>metagenomes</taxon>
        <taxon>ecological metagenomes</taxon>
    </lineage>
</organism>
<name>A0A3B0WWA8_9ZZZZ</name>
<reference evidence="1" key="1">
    <citation type="submission" date="2018-06" db="EMBL/GenBank/DDBJ databases">
        <authorList>
            <person name="Zhirakovskaya E."/>
        </authorList>
    </citation>
    <scope>NUCLEOTIDE SEQUENCE</scope>
</reference>
<dbReference type="PROSITE" id="PS51257">
    <property type="entry name" value="PROKAR_LIPOPROTEIN"/>
    <property type="match status" value="1"/>
</dbReference>
<protein>
    <submittedName>
        <fullName evidence="1">Uncharacterized protein</fullName>
    </submittedName>
</protein>
<dbReference type="EMBL" id="UOFF01000074">
    <property type="protein sequence ID" value="VAW54987.1"/>
    <property type="molecule type" value="Genomic_DNA"/>
</dbReference>
<proteinExistence type="predicted"/>
<accession>A0A3B0WWA8</accession>
<dbReference type="AlphaFoldDB" id="A0A3B0WWA8"/>